<dbReference type="AlphaFoldDB" id="A0A9P0D609"/>
<dbReference type="Proteomes" id="UP001153636">
    <property type="component" value="Chromosome 6"/>
</dbReference>
<dbReference type="EMBL" id="OV651818">
    <property type="protein sequence ID" value="CAH1112629.1"/>
    <property type="molecule type" value="Genomic_DNA"/>
</dbReference>
<evidence type="ECO:0000313" key="1">
    <source>
        <dbReference type="EMBL" id="CAH1112629.1"/>
    </source>
</evidence>
<evidence type="ECO:0008006" key="3">
    <source>
        <dbReference type="Google" id="ProtNLM"/>
    </source>
</evidence>
<dbReference type="PANTHER" id="PTHR47326:SF1">
    <property type="entry name" value="HTH PSQ-TYPE DOMAIN-CONTAINING PROTEIN"/>
    <property type="match status" value="1"/>
</dbReference>
<name>A0A9P0D609_9CUCU</name>
<accession>A0A9P0D609</accession>
<dbReference type="OrthoDB" id="6764275at2759"/>
<protein>
    <recommendedName>
        <fullName evidence="3">Transposase</fullName>
    </recommendedName>
</protein>
<organism evidence="1 2">
    <name type="scientific">Psylliodes chrysocephalus</name>
    <dbReference type="NCBI Taxonomy" id="3402493"/>
    <lineage>
        <taxon>Eukaryota</taxon>
        <taxon>Metazoa</taxon>
        <taxon>Ecdysozoa</taxon>
        <taxon>Arthropoda</taxon>
        <taxon>Hexapoda</taxon>
        <taxon>Insecta</taxon>
        <taxon>Pterygota</taxon>
        <taxon>Neoptera</taxon>
        <taxon>Endopterygota</taxon>
        <taxon>Coleoptera</taxon>
        <taxon>Polyphaga</taxon>
        <taxon>Cucujiformia</taxon>
        <taxon>Chrysomeloidea</taxon>
        <taxon>Chrysomelidae</taxon>
        <taxon>Galerucinae</taxon>
        <taxon>Alticini</taxon>
        <taxon>Psylliodes</taxon>
    </lineage>
</organism>
<dbReference type="GO" id="GO:0003676">
    <property type="term" value="F:nucleic acid binding"/>
    <property type="evidence" value="ECO:0007669"/>
    <property type="project" value="InterPro"/>
</dbReference>
<keyword evidence="2" id="KW-1185">Reference proteome</keyword>
<proteinExistence type="predicted"/>
<evidence type="ECO:0000313" key="2">
    <source>
        <dbReference type="Proteomes" id="UP001153636"/>
    </source>
</evidence>
<dbReference type="PANTHER" id="PTHR47326">
    <property type="entry name" value="TRANSPOSABLE ELEMENT TC3 TRANSPOSASE-LIKE PROTEIN"/>
    <property type="match status" value="1"/>
</dbReference>
<gene>
    <name evidence="1" type="ORF">PSYICH_LOCUS12034</name>
</gene>
<dbReference type="Gene3D" id="3.30.420.10">
    <property type="entry name" value="Ribonuclease H-like superfamily/Ribonuclease H"/>
    <property type="match status" value="1"/>
</dbReference>
<feature type="non-terminal residue" evidence="1">
    <location>
        <position position="101"/>
    </location>
</feature>
<reference evidence="1" key="1">
    <citation type="submission" date="2022-01" db="EMBL/GenBank/DDBJ databases">
        <authorList>
            <person name="King R."/>
        </authorList>
    </citation>
    <scope>NUCLEOTIDE SEQUENCE</scope>
</reference>
<feature type="non-terminal residue" evidence="1">
    <location>
        <position position="1"/>
    </location>
</feature>
<dbReference type="InterPro" id="IPR036397">
    <property type="entry name" value="RNaseH_sf"/>
</dbReference>
<sequence length="101" mass="11550">DEAPPHYSNNVRNFLNTTFGDRWIGRGGPHPWPPRSPDLTPLDFCLWRWMKSLVYATKVETREALLDRILNAAAIIRAINRSLKLTTSAVYKRANKCIEVG</sequence>